<comment type="caution">
    <text evidence="2">The sequence shown here is derived from an EMBL/GenBank/DDBJ whole genome shotgun (WGS) entry which is preliminary data.</text>
</comment>
<sequence length="142" mass="16043">GGSLKDPQNKAKPCILTGKSNKTRRPKISRQKRSVGGKVSKKKETINLKSEYTSEWIRNNEDFFSTFSLDYEPAYVSIRSSRICANLLILIARQSCELIRSTDDLFSETQSSKHCNLNSSFMVSLSTIVTKTLWSPPSKKFS</sequence>
<dbReference type="EMBL" id="JOJR01001417">
    <property type="protein sequence ID" value="RCN30975.1"/>
    <property type="molecule type" value="Genomic_DNA"/>
</dbReference>
<organism evidence="2 3">
    <name type="scientific">Ancylostoma caninum</name>
    <name type="common">Dog hookworm</name>
    <dbReference type="NCBI Taxonomy" id="29170"/>
    <lineage>
        <taxon>Eukaryota</taxon>
        <taxon>Metazoa</taxon>
        <taxon>Ecdysozoa</taxon>
        <taxon>Nematoda</taxon>
        <taxon>Chromadorea</taxon>
        <taxon>Rhabditida</taxon>
        <taxon>Rhabditina</taxon>
        <taxon>Rhabditomorpha</taxon>
        <taxon>Strongyloidea</taxon>
        <taxon>Ancylostomatidae</taxon>
        <taxon>Ancylostomatinae</taxon>
        <taxon>Ancylostoma</taxon>
    </lineage>
</organism>
<feature type="region of interest" description="Disordered" evidence="1">
    <location>
        <begin position="1"/>
        <end position="41"/>
    </location>
</feature>
<accession>A0A368FJK2</accession>
<feature type="non-terminal residue" evidence="2">
    <location>
        <position position="1"/>
    </location>
</feature>
<evidence type="ECO:0000313" key="2">
    <source>
        <dbReference type="EMBL" id="RCN30975.1"/>
    </source>
</evidence>
<keyword evidence="3" id="KW-1185">Reference proteome</keyword>
<reference evidence="2 3" key="1">
    <citation type="submission" date="2014-10" db="EMBL/GenBank/DDBJ databases">
        <title>Draft genome of the hookworm Ancylostoma caninum.</title>
        <authorList>
            <person name="Mitreva M."/>
        </authorList>
    </citation>
    <scope>NUCLEOTIDE SEQUENCE [LARGE SCALE GENOMIC DNA]</scope>
    <source>
        <strain evidence="2 3">Baltimore</strain>
    </source>
</reference>
<dbReference type="AlphaFoldDB" id="A0A368FJK2"/>
<proteinExistence type="predicted"/>
<protein>
    <submittedName>
        <fullName evidence="2">Uncharacterized protein</fullName>
    </submittedName>
</protein>
<evidence type="ECO:0000256" key="1">
    <source>
        <dbReference type="SAM" id="MobiDB-lite"/>
    </source>
</evidence>
<feature type="compositionally biased region" description="Basic residues" evidence="1">
    <location>
        <begin position="21"/>
        <end position="41"/>
    </location>
</feature>
<dbReference type="OrthoDB" id="10565446at2759"/>
<gene>
    <name evidence="2" type="ORF">ANCCAN_23250</name>
</gene>
<evidence type="ECO:0000313" key="3">
    <source>
        <dbReference type="Proteomes" id="UP000252519"/>
    </source>
</evidence>
<dbReference type="Proteomes" id="UP000252519">
    <property type="component" value="Unassembled WGS sequence"/>
</dbReference>
<name>A0A368FJK2_ANCCA</name>